<accession>W9N9D7</accession>
<dbReference type="EMBL" id="JH651123">
    <property type="protein sequence ID" value="EXA29338.1"/>
    <property type="molecule type" value="Genomic_DNA"/>
</dbReference>
<name>W9N9D7_FUSOX</name>
<evidence type="ECO:0000313" key="2">
    <source>
        <dbReference type="EMBL" id="EXA29338.1"/>
    </source>
</evidence>
<sequence>MTDLYQLNPAVAAARAILLSQRRHRNTKEGKPLTVREAADRFSASKSAVGRHLKSMKLYGKPDFSDNSRGRPRNLDEAEERAVIAGSE</sequence>
<protein>
    <submittedName>
        <fullName evidence="2">Uncharacterized protein</fullName>
    </submittedName>
</protein>
<dbReference type="InterPro" id="IPR009057">
    <property type="entry name" value="Homeodomain-like_sf"/>
</dbReference>
<reference evidence="2" key="1">
    <citation type="submission" date="2011-10" db="EMBL/GenBank/DDBJ databases">
        <title>The Genome Sequence of Fusarium oxysporum HDV247.</title>
        <authorList>
            <consortium name="The Broad Institute Genome Sequencing Platform"/>
            <person name="Ma L.-J."/>
            <person name="Gale L.R."/>
            <person name="Schwartz D.C."/>
            <person name="Zhou S."/>
            <person name="Corby-Kistler H."/>
            <person name="Young S.K."/>
            <person name="Zeng Q."/>
            <person name="Gargeya S."/>
            <person name="Fitzgerald M."/>
            <person name="Haas B."/>
            <person name="Abouelleil A."/>
            <person name="Alvarado L."/>
            <person name="Arachchi H.M."/>
            <person name="Berlin A."/>
            <person name="Brown A."/>
            <person name="Chapman S.B."/>
            <person name="Chen Z."/>
            <person name="Dunbar C."/>
            <person name="Freedman E."/>
            <person name="Gearin G."/>
            <person name="Goldberg J."/>
            <person name="Griggs A."/>
            <person name="Gujja S."/>
            <person name="Heiman D."/>
            <person name="Howarth C."/>
            <person name="Larson L."/>
            <person name="Lui A."/>
            <person name="MacDonald P.J.P."/>
            <person name="Montmayeur A."/>
            <person name="Murphy C."/>
            <person name="Neiman D."/>
            <person name="Pearson M."/>
            <person name="Priest M."/>
            <person name="Roberts A."/>
            <person name="Saif S."/>
            <person name="Shea T."/>
            <person name="Shenoy N."/>
            <person name="Sisk P."/>
            <person name="Stolte C."/>
            <person name="Sykes S."/>
            <person name="Wortman J."/>
            <person name="Nusbaum C."/>
            <person name="Birren B."/>
        </authorList>
    </citation>
    <scope>NUCLEOTIDE SEQUENCE [LARGE SCALE GENOMIC DNA]</scope>
    <source>
        <strain evidence="2">HDV247</strain>
    </source>
</reference>
<feature type="region of interest" description="Disordered" evidence="1">
    <location>
        <begin position="58"/>
        <end position="88"/>
    </location>
</feature>
<dbReference type="AlphaFoldDB" id="W9N9D7"/>
<dbReference type="SUPFAM" id="SSF46689">
    <property type="entry name" value="Homeodomain-like"/>
    <property type="match status" value="1"/>
</dbReference>
<dbReference type="HOGENOM" id="CLU_2469132_0_0_1"/>
<gene>
    <name evidence="2" type="ORF">FOVG_19162</name>
</gene>
<reference evidence="2" key="2">
    <citation type="submission" date="2012-05" db="EMBL/GenBank/DDBJ databases">
        <title>Annotation of the Genome Sequence of Fusarium oxysporum HDV247.</title>
        <authorList>
            <consortium name="The Broad Institute Genomics Platform"/>
            <person name="Ma L.-J."/>
            <person name="Corby-Kistler H."/>
            <person name="Broz K."/>
            <person name="Gale L.R."/>
            <person name="Jonkers W."/>
            <person name="O'Donnell K."/>
            <person name="Ploetz R."/>
            <person name="Steinberg C."/>
            <person name="Schwartz D.C."/>
            <person name="VanEtten H."/>
            <person name="Zhou S."/>
            <person name="Young S.K."/>
            <person name="Zeng Q."/>
            <person name="Gargeya S."/>
            <person name="Fitzgerald M."/>
            <person name="Abouelleil A."/>
            <person name="Alvarado L."/>
            <person name="Chapman S.B."/>
            <person name="Gainer-Dewar J."/>
            <person name="Goldberg J."/>
            <person name="Griggs A."/>
            <person name="Gujja S."/>
            <person name="Hansen M."/>
            <person name="Howarth C."/>
            <person name="Imamovic A."/>
            <person name="Ireland A."/>
            <person name="Larimer J."/>
            <person name="McCowan C."/>
            <person name="Murphy C."/>
            <person name="Pearson M."/>
            <person name="Poon T.W."/>
            <person name="Priest M."/>
            <person name="Roberts A."/>
            <person name="Saif S."/>
            <person name="Shea T."/>
            <person name="Sykes S."/>
            <person name="Wortman J."/>
            <person name="Nusbaum C."/>
            <person name="Birren B."/>
        </authorList>
    </citation>
    <scope>NUCLEOTIDE SEQUENCE</scope>
    <source>
        <strain evidence="2">HDV247</strain>
    </source>
</reference>
<feature type="compositionally biased region" description="Basic and acidic residues" evidence="1">
    <location>
        <begin position="63"/>
        <end position="82"/>
    </location>
</feature>
<dbReference type="Proteomes" id="UP000030751">
    <property type="component" value="Unassembled WGS sequence"/>
</dbReference>
<evidence type="ECO:0000256" key="1">
    <source>
        <dbReference type="SAM" id="MobiDB-lite"/>
    </source>
</evidence>
<dbReference type="OrthoDB" id="5050998at2759"/>
<proteinExistence type="predicted"/>
<organism evidence="2">
    <name type="scientific">Fusarium oxysporum f. sp. pisi HDV247</name>
    <dbReference type="NCBI Taxonomy" id="1080344"/>
    <lineage>
        <taxon>Eukaryota</taxon>
        <taxon>Fungi</taxon>
        <taxon>Dikarya</taxon>
        <taxon>Ascomycota</taxon>
        <taxon>Pezizomycotina</taxon>
        <taxon>Sordariomycetes</taxon>
        <taxon>Hypocreomycetidae</taxon>
        <taxon>Hypocreales</taxon>
        <taxon>Nectriaceae</taxon>
        <taxon>Fusarium</taxon>
        <taxon>Fusarium oxysporum species complex</taxon>
    </lineage>
</organism>